<gene>
    <name evidence="7" type="ORF">g.31411</name>
</gene>
<dbReference type="PROSITE" id="PS50126">
    <property type="entry name" value="S1"/>
    <property type="match status" value="3"/>
</dbReference>
<dbReference type="InterPro" id="IPR012340">
    <property type="entry name" value="NA-bd_OB-fold"/>
</dbReference>
<dbReference type="SUPFAM" id="SSF50249">
    <property type="entry name" value="Nucleic acid-binding proteins"/>
    <property type="match status" value="3"/>
</dbReference>
<accession>A0A1B6G243</accession>
<protein>
    <recommendedName>
        <fullName evidence="6">S1 motif domain-containing protein</fullName>
    </recommendedName>
</protein>
<reference evidence="7" key="1">
    <citation type="submission" date="2015-11" db="EMBL/GenBank/DDBJ databases">
        <title>De novo transcriptome assembly of four potential Pierce s Disease insect vectors from Arizona vineyards.</title>
        <authorList>
            <person name="Tassone E.E."/>
        </authorList>
    </citation>
    <scope>NUCLEOTIDE SEQUENCE</scope>
</reference>
<dbReference type="GO" id="GO:0006364">
    <property type="term" value="P:rRNA processing"/>
    <property type="evidence" value="ECO:0007669"/>
    <property type="project" value="UniProtKB-KW"/>
</dbReference>
<dbReference type="PANTHER" id="PTHR23270">
    <property type="entry name" value="PROGRAMMED CELL DEATH PROTEIN 11 PRE-RRNA PROCESSING PROTEIN RRP5"/>
    <property type="match status" value="1"/>
</dbReference>
<dbReference type="EMBL" id="GECZ01013273">
    <property type="protein sequence ID" value="JAS56496.1"/>
    <property type="molecule type" value="Transcribed_RNA"/>
</dbReference>
<evidence type="ECO:0000256" key="4">
    <source>
        <dbReference type="ARBA" id="ARBA00023242"/>
    </source>
</evidence>
<feature type="domain" description="S1 motif" evidence="6">
    <location>
        <begin position="361"/>
        <end position="437"/>
    </location>
</feature>
<dbReference type="InterPro" id="IPR003029">
    <property type="entry name" value="S1_domain"/>
</dbReference>
<feature type="compositionally biased region" description="Basic and acidic residues" evidence="5">
    <location>
        <begin position="785"/>
        <end position="795"/>
    </location>
</feature>
<dbReference type="InterPro" id="IPR055430">
    <property type="entry name" value="HAT_Syf1_CNRKL1_C"/>
</dbReference>
<feature type="region of interest" description="Disordered" evidence="5">
    <location>
        <begin position="763"/>
        <end position="1009"/>
    </location>
</feature>
<evidence type="ECO:0000256" key="2">
    <source>
        <dbReference type="ARBA" id="ARBA00022552"/>
    </source>
</evidence>
<evidence type="ECO:0000313" key="7">
    <source>
        <dbReference type="EMBL" id="JAS56496.1"/>
    </source>
</evidence>
<feature type="compositionally biased region" description="Basic and acidic residues" evidence="5">
    <location>
        <begin position="937"/>
        <end position="959"/>
    </location>
</feature>
<dbReference type="InterPro" id="IPR045209">
    <property type="entry name" value="Rrp5"/>
</dbReference>
<keyword evidence="3" id="KW-0677">Repeat</keyword>
<evidence type="ECO:0000259" key="6">
    <source>
        <dbReference type="PROSITE" id="PS50126"/>
    </source>
</evidence>
<dbReference type="InterPro" id="IPR011990">
    <property type="entry name" value="TPR-like_helical_dom_sf"/>
</dbReference>
<evidence type="ECO:0000256" key="3">
    <source>
        <dbReference type="ARBA" id="ARBA00022737"/>
    </source>
</evidence>
<feature type="compositionally biased region" description="Basic and acidic residues" evidence="5">
    <location>
        <begin position="915"/>
        <end position="927"/>
    </location>
</feature>
<feature type="compositionally biased region" description="Basic and acidic residues" evidence="5">
    <location>
        <begin position="1075"/>
        <end position="1099"/>
    </location>
</feature>
<dbReference type="SUPFAM" id="SSF48452">
    <property type="entry name" value="TPR-like"/>
    <property type="match status" value="2"/>
</dbReference>
<evidence type="ECO:0000256" key="1">
    <source>
        <dbReference type="ARBA" id="ARBA00004604"/>
    </source>
</evidence>
<feature type="domain" description="S1 motif" evidence="6">
    <location>
        <begin position="80"/>
        <end position="165"/>
    </location>
</feature>
<dbReference type="GO" id="GO:0032040">
    <property type="term" value="C:small-subunit processome"/>
    <property type="evidence" value="ECO:0007669"/>
    <property type="project" value="TreeGrafter"/>
</dbReference>
<feature type="compositionally biased region" description="Polar residues" evidence="5">
    <location>
        <begin position="970"/>
        <end position="985"/>
    </location>
</feature>
<dbReference type="Gene3D" id="2.40.50.140">
    <property type="entry name" value="Nucleic acid-binding proteins"/>
    <property type="match status" value="4"/>
</dbReference>
<dbReference type="Gene3D" id="1.25.40.10">
    <property type="entry name" value="Tetratricopeptide repeat domain"/>
    <property type="match status" value="1"/>
</dbReference>
<name>A0A1B6G243_9HEMI</name>
<comment type="subcellular location">
    <subcellularLocation>
        <location evidence="1">Nucleus</location>
        <location evidence="1">Nucleolus</location>
    </subcellularLocation>
</comment>
<dbReference type="SMART" id="SM00386">
    <property type="entry name" value="HAT"/>
    <property type="match status" value="6"/>
</dbReference>
<feature type="compositionally biased region" description="Basic and acidic residues" evidence="5">
    <location>
        <begin position="1"/>
        <end position="10"/>
    </location>
</feature>
<dbReference type="InterPro" id="IPR003107">
    <property type="entry name" value="HAT"/>
</dbReference>
<feature type="compositionally biased region" description="Acidic residues" evidence="5">
    <location>
        <begin position="1055"/>
        <end position="1068"/>
    </location>
</feature>
<feature type="compositionally biased region" description="Polar residues" evidence="5">
    <location>
        <begin position="859"/>
        <end position="873"/>
    </location>
</feature>
<feature type="region of interest" description="Disordered" evidence="5">
    <location>
        <begin position="1054"/>
        <end position="1105"/>
    </location>
</feature>
<feature type="compositionally biased region" description="Polar residues" evidence="5">
    <location>
        <begin position="773"/>
        <end position="784"/>
    </location>
</feature>
<sequence>MGIRKEEEYFPRGNSSSKKPALRKTKDSLFKKCKTPKKKTKRNTFLEAIQDKPDAKKSKFSIEDEKRGIKPLTYQSLEQGMVVMGRIREISHYHMFVCLPGRLSAKVSVAAISTPYTENLKKLQNLELTSKECPSLTEMFRVGQAVLCSVLEVKREGELMAVTVSLEPSLVNSERSHYTMRTGQTIQAAVCSEEDYGYTLHTGVVGLTTFLSRNNTKRYVETVNGGRPLVVGEVLRCLVTKCAIGKSSSRVEVTLDPLALARATLSDVCSQTLQPGFTVHCVVEKVLNAGLVVKVGRKQAYIEKSQLEECWSVPKDYKPESELKATVLYIMPHSDFHLSANPMYLTLKNINTCVTPRITLGAVIDSRVSSSSPKGIFLCLGEKIDKDIGNKGFVSIRRLGGKMAKENIKKTFSKGKKVTARILAFDYMEQVYNCSLERNTLQQQCVSFEELKVGDKVTCRVTQVEDDCLKLAIGSITLHAFREHSADVPHSNLYEHFYIGDVVDGRVLKVDPELRQATVTLKETLIRSPALMDYRAARLNAGYWGTVRHVRANSLLVTFYNDVAGTLQLDGDKTTFTPGQLVKCYVTYVNVKEEKLLMSLTPRQSKKPKHLTVGEVYELVISEVFPNHFAVTACDYDGVEGIVPKCHQYGHIYSEGDFLKAWLYQMKAGIYHFSPNPAIQEFIKDHVNIKPHSRLTCCVAKVSSKKMTVYTPLSQYPTVDIPKAKWLENQLPELNQIVHVYVEHFDADNKSLVLSWKRPKKSSNAEGMKVTGGTLNIQIGNSHGSEQKNNGEKATKSSNDISAVVAQNGKSPLLIQNGEQKRKRKDSTSEIDMAFNETGEFKNKKKKLKKQVEDEGDSNENSLTRVSQQSNTEENVDLLSNIKKKNSKKNDTVKQPNLEESGRDLLSKTKKKSPKRDNAAKQPNIKEVDDDLLPPKTKNDRSKESNAVTKETDIQEMKDKHNKGKEKKSIVNSKSDDQGNLTGASPENKTTIKKKNEKNTNQVKCSDKKSAKQLYEEYKQKQSKKKKSKLEKLTLSETGFLWDAKPEDLVKPAENAEEDIDEDEEEDDQGKKKRTPAERRKAAKEKEAQLRDVERKLMGSEDNPQTVDQYDRAVLTRPDDADLWIRYISYHLQATEIEKARAVARRALQTIGVSLAAERLEVWTALLSLENLFGTQESLKSSLDEALRNNDEFSVFSKMLKIFSDSNKPQETEQLVQRMLRKLQGSSKCWLLCCSALMRCGLTDKSRNLLHRAVAAIPTKEHVNLLCKFALLENQYGFGEQAQTLFEHILTSYPKRTDVWSVYVDMLVKSDKIDVARQVLERASRQKLPARNMKTLFNKWINFETKYGSPEKEEHVRKLAEAYVSDIIEKLE</sequence>
<keyword evidence="2" id="KW-0698">rRNA processing</keyword>
<dbReference type="PANTHER" id="PTHR23270:SF10">
    <property type="entry name" value="PROTEIN RRP5 HOMOLOG"/>
    <property type="match status" value="1"/>
</dbReference>
<dbReference type="SMART" id="SM00316">
    <property type="entry name" value="S1"/>
    <property type="match status" value="7"/>
</dbReference>
<proteinExistence type="predicted"/>
<organism evidence="7">
    <name type="scientific">Cuerna arida</name>
    <dbReference type="NCBI Taxonomy" id="1464854"/>
    <lineage>
        <taxon>Eukaryota</taxon>
        <taxon>Metazoa</taxon>
        <taxon>Ecdysozoa</taxon>
        <taxon>Arthropoda</taxon>
        <taxon>Hexapoda</taxon>
        <taxon>Insecta</taxon>
        <taxon>Pterygota</taxon>
        <taxon>Neoptera</taxon>
        <taxon>Paraneoptera</taxon>
        <taxon>Hemiptera</taxon>
        <taxon>Auchenorrhyncha</taxon>
        <taxon>Membracoidea</taxon>
        <taxon>Cicadellidae</taxon>
        <taxon>Cicadellinae</taxon>
        <taxon>Proconiini</taxon>
        <taxon>Cuerna</taxon>
    </lineage>
</organism>
<dbReference type="Pfam" id="PF23231">
    <property type="entry name" value="HAT_Syf1_CNRKL1_C"/>
    <property type="match status" value="1"/>
</dbReference>
<evidence type="ECO:0000256" key="5">
    <source>
        <dbReference type="SAM" id="MobiDB-lite"/>
    </source>
</evidence>
<feature type="domain" description="S1 motif" evidence="6">
    <location>
        <begin position="454"/>
        <end position="522"/>
    </location>
</feature>
<dbReference type="GO" id="GO:0003723">
    <property type="term" value="F:RNA binding"/>
    <property type="evidence" value="ECO:0007669"/>
    <property type="project" value="TreeGrafter"/>
</dbReference>
<feature type="region of interest" description="Disordered" evidence="5">
    <location>
        <begin position="1"/>
        <end position="27"/>
    </location>
</feature>
<keyword evidence="4" id="KW-0539">Nucleus</keyword>